<proteinExistence type="predicted"/>
<keyword evidence="2" id="KW-1185">Reference proteome</keyword>
<name>A0A2I0KI84_PUNGR</name>
<reference evidence="1 2" key="1">
    <citation type="submission" date="2017-11" db="EMBL/GenBank/DDBJ databases">
        <title>De-novo sequencing of pomegranate (Punica granatum L.) genome.</title>
        <authorList>
            <person name="Akparov Z."/>
            <person name="Amiraslanov A."/>
            <person name="Hajiyeva S."/>
            <person name="Abbasov M."/>
            <person name="Kaur K."/>
            <person name="Hamwieh A."/>
            <person name="Solovyev V."/>
            <person name="Salamov A."/>
            <person name="Braich B."/>
            <person name="Kosarev P."/>
            <person name="Mahmoud A."/>
            <person name="Hajiyev E."/>
            <person name="Babayeva S."/>
            <person name="Izzatullayeva V."/>
            <person name="Mammadov A."/>
            <person name="Mammadov A."/>
            <person name="Sharifova S."/>
            <person name="Ojaghi J."/>
            <person name="Eynullazada K."/>
            <person name="Bayramov B."/>
            <person name="Abdulazimova A."/>
            <person name="Shahmuradov I."/>
        </authorList>
    </citation>
    <scope>NUCLEOTIDE SEQUENCE [LARGE SCALE GENOMIC DNA]</scope>
    <source>
        <strain evidence="2">cv. AG2017</strain>
        <tissue evidence="1">Leaf</tissue>
    </source>
</reference>
<comment type="caution">
    <text evidence="1">The sequence shown here is derived from an EMBL/GenBank/DDBJ whole genome shotgun (WGS) entry which is preliminary data.</text>
</comment>
<evidence type="ECO:0000313" key="1">
    <source>
        <dbReference type="EMBL" id="PKI68227.1"/>
    </source>
</evidence>
<organism evidence="1 2">
    <name type="scientific">Punica granatum</name>
    <name type="common">Pomegranate</name>
    <dbReference type="NCBI Taxonomy" id="22663"/>
    <lineage>
        <taxon>Eukaryota</taxon>
        <taxon>Viridiplantae</taxon>
        <taxon>Streptophyta</taxon>
        <taxon>Embryophyta</taxon>
        <taxon>Tracheophyta</taxon>
        <taxon>Spermatophyta</taxon>
        <taxon>Magnoliopsida</taxon>
        <taxon>eudicotyledons</taxon>
        <taxon>Gunneridae</taxon>
        <taxon>Pentapetalae</taxon>
        <taxon>rosids</taxon>
        <taxon>malvids</taxon>
        <taxon>Myrtales</taxon>
        <taxon>Lythraceae</taxon>
        <taxon>Punica</taxon>
    </lineage>
</organism>
<dbReference type="Proteomes" id="UP000233551">
    <property type="component" value="Unassembled WGS sequence"/>
</dbReference>
<evidence type="ECO:0000313" key="2">
    <source>
        <dbReference type="Proteomes" id="UP000233551"/>
    </source>
</evidence>
<protein>
    <submittedName>
        <fullName evidence="1">Uncharacterized protein</fullName>
    </submittedName>
</protein>
<accession>A0A2I0KI84</accession>
<gene>
    <name evidence="1" type="ORF">CRG98_011363</name>
</gene>
<dbReference type="EMBL" id="PGOL01000566">
    <property type="protein sequence ID" value="PKI68227.1"/>
    <property type="molecule type" value="Genomic_DNA"/>
</dbReference>
<dbReference type="AlphaFoldDB" id="A0A2I0KI84"/>
<sequence>MEVGFHDTVGYCSSTDEGLILLNGQCEFGTLYVEDGMTRVSESDGCFEEVPVNASGGQHGYNSNKGRDIVAVDQDGGPRLKGMNSLKSGVDLLGLCYWPSRVSYLYLEPLSHLSFLLSVMGVDPLGVSTFTWGCVTDMREKESPPTYLRPEGRGHVSCPRLWVFGTPSFAKALVARNSRFRDRGFYYVRAYIPHAFSVL</sequence>